<dbReference type="Pfam" id="PF00612">
    <property type="entry name" value="IQ"/>
    <property type="match status" value="1"/>
</dbReference>
<dbReference type="CDD" id="cd22969">
    <property type="entry name" value="DD_IQCK"/>
    <property type="match status" value="1"/>
</dbReference>
<dbReference type="STRING" id="195883.A0A482WYI7"/>
<dbReference type="AlphaFoldDB" id="A0A482WYI7"/>
<dbReference type="OrthoDB" id="2155538at2759"/>
<proteinExistence type="predicted"/>
<dbReference type="InterPro" id="IPR043408">
    <property type="entry name" value="IQCK"/>
</dbReference>
<dbReference type="InterPro" id="IPR000048">
    <property type="entry name" value="IQ_motif_EF-hand-BS"/>
</dbReference>
<evidence type="ECO:0000313" key="1">
    <source>
        <dbReference type="EMBL" id="RZF38594.1"/>
    </source>
</evidence>
<comment type="caution">
    <text evidence="1">The sequence shown here is derived from an EMBL/GenBank/DDBJ whole genome shotgun (WGS) entry which is preliminary data.</text>
</comment>
<protein>
    <submittedName>
        <fullName evidence="1">Uncharacterized protein</fullName>
    </submittedName>
</protein>
<dbReference type="Proteomes" id="UP000291343">
    <property type="component" value="Unassembled WGS sequence"/>
</dbReference>
<dbReference type="EMBL" id="QKKF02022174">
    <property type="protein sequence ID" value="RZF38594.1"/>
    <property type="molecule type" value="Genomic_DNA"/>
</dbReference>
<gene>
    <name evidence="1" type="ORF">LSTR_LSTR010927</name>
</gene>
<accession>A0A482WYI7</accession>
<dbReference type="PROSITE" id="PS50096">
    <property type="entry name" value="IQ"/>
    <property type="match status" value="1"/>
</dbReference>
<sequence length="194" mass="23171">MAENPEIPHEKDQLATKEARNKVAEEDYKIWKEIVARNMRLYDGILSDSRQDKESILQHNELNYLNQEVFPVLLQCLFEVLEKAKAFDSFYTQRLTYNGNDYLSELLYNCNPRHPVRIKKHLLQIPFVVKWLEQHPWSKYGNGVGWSESMAAIVIQAHIRGYLVRCRPEIQEMRTFWKIMRRNKEESDNEKKET</sequence>
<organism evidence="1 2">
    <name type="scientific">Laodelphax striatellus</name>
    <name type="common">Small brown planthopper</name>
    <name type="synonym">Delphax striatella</name>
    <dbReference type="NCBI Taxonomy" id="195883"/>
    <lineage>
        <taxon>Eukaryota</taxon>
        <taxon>Metazoa</taxon>
        <taxon>Ecdysozoa</taxon>
        <taxon>Arthropoda</taxon>
        <taxon>Hexapoda</taxon>
        <taxon>Insecta</taxon>
        <taxon>Pterygota</taxon>
        <taxon>Neoptera</taxon>
        <taxon>Paraneoptera</taxon>
        <taxon>Hemiptera</taxon>
        <taxon>Auchenorrhyncha</taxon>
        <taxon>Fulgoroidea</taxon>
        <taxon>Delphacidae</taxon>
        <taxon>Criomorphinae</taxon>
        <taxon>Laodelphax</taxon>
    </lineage>
</organism>
<keyword evidence="2" id="KW-1185">Reference proteome</keyword>
<reference evidence="1 2" key="1">
    <citation type="journal article" date="2017" name="Gigascience">
        <title>Genome sequence of the small brown planthopper, Laodelphax striatellus.</title>
        <authorList>
            <person name="Zhu J."/>
            <person name="Jiang F."/>
            <person name="Wang X."/>
            <person name="Yang P."/>
            <person name="Bao Y."/>
            <person name="Zhao W."/>
            <person name="Wang W."/>
            <person name="Lu H."/>
            <person name="Wang Q."/>
            <person name="Cui N."/>
            <person name="Li J."/>
            <person name="Chen X."/>
            <person name="Luo L."/>
            <person name="Yu J."/>
            <person name="Kang L."/>
            <person name="Cui F."/>
        </authorList>
    </citation>
    <scope>NUCLEOTIDE SEQUENCE [LARGE SCALE GENOMIC DNA]</scope>
    <source>
        <strain evidence="1">Lst14</strain>
    </source>
</reference>
<dbReference type="PANTHER" id="PTHR34927:SF1">
    <property type="entry name" value="IQ DOMAIN-CONTAINING PROTEIN K"/>
    <property type="match status" value="1"/>
</dbReference>
<dbReference type="PANTHER" id="PTHR34927">
    <property type="entry name" value="IQ DOMAIN-CONTAINING PROTEIN K"/>
    <property type="match status" value="1"/>
</dbReference>
<dbReference type="InParanoid" id="A0A482WYI7"/>
<evidence type="ECO:0000313" key="2">
    <source>
        <dbReference type="Proteomes" id="UP000291343"/>
    </source>
</evidence>
<name>A0A482WYI7_LAOST</name>